<dbReference type="VEuPathDB" id="MicrosporidiaDB:CWI38_0033p0030"/>
<dbReference type="GO" id="GO:0005654">
    <property type="term" value="C:nucleoplasm"/>
    <property type="evidence" value="ECO:0007669"/>
    <property type="project" value="TreeGrafter"/>
</dbReference>
<dbReference type="PANTHER" id="PTHR15081:SF1">
    <property type="entry name" value="NUCLEAR AUTOANTIGENIC SPERM PROTEIN"/>
    <property type="match status" value="1"/>
</dbReference>
<proteinExistence type="predicted"/>
<evidence type="ECO:0000256" key="1">
    <source>
        <dbReference type="ARBA" id="ARBA00022737"/>
    </source>
</evidence>
<dbReference type="VEuPathDB" id="MicrosporidiaDB:CWI38_0242p0010"/>
<dbReference type="GO" id="GO:0006335">
    <property type="term" value="P:DNA replication-dependent chromatin assembly"/>
    <property type="evidence" value="ECO:0007669"/>
    <property type="project" value="TreeGrafter"/>
</dbReference>
<dbReference type="EMBL" id="PITJ01000014">
    <property type="protein sequence ID" value="TBU05419.1"/>
    <property type="molecule type" value="Genomic_DNA"/>
</dbReference>
<evidence type="ECO:0000313" key="6">
    <source>
        <dbReference type="EMBL" id="TBU11585.1"/>
    </source>
</evidence>
<evidence type="ECO:0000313" key="10">
    <source>
        <dbReference type="Proteomes" id="UP000292362"/>
    </source>
</evidence>
<dbReference type="InterPro" id="IPR011990">
    <property type="entry name" value="TPR-like_helical_dom_sf"/>
</dbReference>
<keyword evidence="1" id="KW-0677">Repeat</keyword>
<protein>
    <submittedName>
        <fullName evidence="5">Uncharacterized protein</fullName>
    </submittedName>
</protein>
<evidence type="ECO:0000313" key="4">
    <source>
        <dbReference type="EMBL" id="TBU05419.1"/>
    </source>
</evidence>
<keyword evidence="2" id="KW-0802">TPR repeat</keyword>
<dbReference type="EMBL" id="PITK01000033">
    <property type="protein sequence ID" value="TBU20695.1"/>
    <property type="molecule type" value="Genomic_DNA"/>
</dbReference>
<dbReference type="EMBL" id="PITK01000242">
    <property type="protein sequence ID" value="TBU18424.1"/>
    <property type="molecule type" value="Genomic_DNA"/>
</dbReference>
<dbReference type="GO" id="GO:0042393">
    <property type="term" value="F:histone binding"/>
    <property type="evidence" value="ECO:0007669"/>
    <property type="project" value="TreeGrafter"/>
</dbReference>
<gene>
    <name evidence="5" type="ORF">CWI37_0007p0020</name>
    <name evidence="4" type="ORF">CWI37_0014p0020</name>
    <name evidence="8" type="ORF">CWI38_0033p0030</name>
    <name evidence="7" type="ORF">CWI38_0242p0010</name>
    <name evidence="6" type="ORF">CWI38_1128p0010</name>
</gene>
<dbReference type="EMBL" id="PITJ01000007">
    <property type="protein sequence ID" value="TBU05494.1"/>
    <property type="molecule type" value="Genomic_DNA"/>
</dbReference>
<dbReference type="OrthoDB" id="5587616at2759"/>
<dbReference type="SUPFAM" id="SSF48452">
    <property type="entry name" value="TPR-like"/>
    <property type="match status" value="1"/>
</dbReference>
<feature type="region of interest" description="Disordered" evidence="3">
    <location>
        <begin position="211"/>
        <end position="238"/>
    </location>
</feature>
<reference evidence="9 10" key="1">
    <citation type="submission" date="2017-12" db="EMBL/GenBank/DDBJ databases">
        <authorList>
            <person name="Pombert J.-F."/>
            <person name="Haag K.L."/>
            <person name="Ebert D."/>
        </authorList>
    </citation>
    <scope>NUCLEOTIDE SEQUENCE [LARGE SCALE GENOMIC DNA]</scope>
    <source>
        <strain evidence="5">FI-OER-3-3</strain>
        <strain evidence="6">IL-G-3</strain>
    </source>
</reference>
<evidence type="ECO:0000256" key="2">
    <source>
        <dbReference type="ARBA" id="ARBA00022803"/>
    </source>
</evidence>
<dbReference type="VEuPathDB" id="MicrosporidiaDB:CWI37_0007p0020"/>
<dbReference type="PANTHER" id="PTHR15081">
    <property type="entry name" value="NUCLEAR AUTOANTIGENIC SPERM PROTEIN NASP -RELATED"/>
    <property type="match status" value="1"/>
</dbReference>
<accession>A0A4Q9LCJ9</accession>
<dbReference type="AlphaFoldDB" id="A0A4Q9LCJ9"/>
<dbReference type="Proteomes" id="UP000292282">
    <property type="component" value="Unassembled WGS sequence"/>
</dbReference>
<evidence type="ECO:0000256" key="3">
    <source>
        <dbReference type="SAM" id="MobiDB-lite"/>
    </source>
</evidence>
<sequence length="238" mass="27404">MEQNIVDKFPSLEKARVCMAHNEYDMASEVYSEVLSAAENIYDQNDPNLCKIYLEYAASLIRGSEEHFVNELEKMVSKRTVGSSRDDDLNIAWDVLEISKSVFIANKDHNDLAQTFYLLGDILLLNNDFTGAITEYVSSIVEIKKCAGKNTLSESEVFYKMATCYEFMEEYEKCVEFLIKMKGISREVDEELNCKIKEVLYKKGEKEKKEKIARGEVTEEESESGEVIDINMNKRQKE</sequence>
<dbReference type="EMBL" id="PITK01001128">
    <property type="protein sequence ID" value="TBU11585.1"/>
    <property type="molecule type" value="Genomic_DNA"/>
</dbReference>
<name>A0A4Q9LCJ9_9MICR</name>
<evidence type="ECO:0000313" key="9">
    <source>
        <dbReference type="Proteomes" id="UP000292282"/>
    </source>
</evidence>
<evidence type="ECO:0000313" key="5">
    <source>
        <dbReference type="EMBL" id="TBU05494.1"/>
    </source>
</evidence>
<organism evidence="5 10">
    <name type="scientific">Hamiltosporidium tvaerminnensis</name>
    <dbReference type="NCBI Taxonomy" id="1176355"/>
    <lineage>
        <taxon>Eukaryota</taxon>
        <taxon>Fungi</taxon>
        <taxon>Fungi incertae sedis</taxon>
        <taxon>Microsporidia</taxon>
        <taxon>Dubosqiidae</taxon>
        <taxon>Hamiltosporidium</taxon>
    </lineage>
</organism>
<comment type="caution">
    <text evidence="5">The sequence shown here is derived from an EMBL/GenBank/DDBJ whole genome shotgun (WGS) entry which is preliminary data.</text>
</comment>
<dbReference type="VEuPathDB" id="MicrosporidiaDB:CWI37_0014p0020"/>
<dbReference type="GO" id="GO:0034080">
    <property type="term" value="P:CENP-A containing chromatin assembly"/>
    <property type="evidence" value="ECO:0007669"/>
    <property type="project" value="TreeGrafter"/>
</dbReference>
<evidence type="ECO:0000313" key="8">
    <source>
        <dbReference type="EMBL" id="TBU20695.1"/>
    </source>
</evidence>
<dbReference type="VEuPathDB" id="MicrosporidiaDB:CWI38_1128p0010"/>
<dbReference type="Gene3D" id="1.25.40.10">
    <property type="entry name" value="Tetratricopeptide repeat domain"/>
    <property type="match status" value="1"/>
</dbReference>
<evidence type="ECO:0000313" key="7">
    <source>
        <dbReference type="EMBL" id="TBU18424.1"/>
    </source>
</evidence>
<dbReference type="Proteomes" id="UP000292362">
    <property type="component" value="Unassembled WGS sequence"/>
</dbReference>
<keyword evidence="9" id="KW-1185">Reference proteome</keyword>
<dbReference type="STRING" id="1176355.A0A4Q9LCJ9"/>
<dbReference type="InterPro" id="IPR051730">
    <property type="entry name" value="NASP-like"/>
</dbReference>